<accession>A0A917RRJ1</accession>
<reference evidence="2" key="2">
    <citation type="submission" date="2020-09" db="EMBL/GenBank/DDBJ databases">
        <authorList>
            <person name="Sun Q."/>
            <person name="Zhou Y."/>
        </authorList>
    </citation>
    <scope>NUCLEOTIDE SEQUENCE</scope>
    <source>
        <strain evidence="2">CGMCC 4.3508</strain>
    </source>
</reference>
<keyword evidence="3" id="KW-1185">Reference proteome</keyword>
<organism evidence="2 3">
    <name type="scientific">Nocardia jinanensis</name>
    <dbReference type="NCBI Taxonomy" id="382504"/>
    <lineage>
        <taxon>Bacteria</taxon>
        <taxon>Bacillati</taxon>
        <taxon>Actinomycetota</taxon>
        <taxon>Actinomycetes</taxon>
        <taxon>Mycobacteriales</taxon>
        <taxon>Nocardiaceae</taxon>
        <taxon>Nocardia</taxon>
    </lineage>
</organism>
<feature type="compositionally biased region" description="Low complexity" evidence="1">
    <location>
        <begin position="1"/>
        <end position="15"/>
    </location>
</feature>
<dbReference type="AlphaFoldDB" id="A0A917RRJ1"/>
<sequence length="83" mass="8762">MVTAARAAHTTVAVTPQHTRLTESAPPEILRGTGLPQPQQLARTSTSVAGQELGDLTAPKPTVGYYIIDGVQGDRALDPVLRM</sequence>
<reference evidence="2" key="1">
    <citation type="journal article" date="2014" name="Int. J. Syst. Evol. Microbiol.">
        <title>Complete genome sequence of Corynebacterium casei LMG S-19264T (=DSM 44701T), isolated from a smear-ripened cheese.</title>
        <authorList>
            <consortium name="US DOE Joint Genome Institute (JGI-PGF)"/>
            <person name="Walter F."/>
            <person name="Albersmeier A."/>
            <person name="Kalinowski J."/>
            <person name="Ruckert C."/>
        </authorList>
    </citation>
    <scope>NUCLEOTIDE SEQUENCE</scope>
    <source>
        <strain evidence="2">CGMCC 4.3508</strain>
    </source>
</reference>
<dbReference type="EMBL" id="BMMH01000007">
    <property type="protein sequence ID" value="GGL20612.1"/>
    <property type="molecule type" value="Genomic_DNA"/>
</dbReference>
<name>A0A917RRJ1_9NOCA</name>
<evidence type="ECO:0000313" key="2">
    <source>
        <dbReference type="EMBL" id="GGL20612.1"/>
    </source>
</evidence>
<feature type="region of interest" description="Disordered" evidence="1">
    <location>
        <begin position="1"/>
        <end position="48"/>
    </location>
</feature>
<comment type="caution">
    <text evidence="2">The sequence shown here is derived from an EMBL/GenBank/DDBJ whole genome shotgun (WGS) entry which is preliminary data.</text>
</comment>
<evidence type="ECO:0000313" key="3">
    <source>
        <dbReference type="Proteomes" id="UP000638263"/>
    </source>
</evidence>
<feature type="compositionally biased region" description="Polar residues" evidence="1">
    <location>
        <begin position="36"/>
        <end position="48"/>
    </location>
</feature>
<evidence type="ECO:0000256" key="1">
    <source>
        <dbReference type="SAM" id="MobiDB-lite"/>
    </source>
</evidence>
<protein>
    <submittedName>
        <fullName evidence="2">Uncharacterized protein</fullName>
    </submittedName>
</protein>
<gene>
    <name evidence="2" type="ORF">GCM10011588_39300</name>
</gene>
<proteinExistence type="predicted"/>
<dbReference type="Proteomes" id="UP000638263">
    <property type="component" value="Unassembled WGS sequence"/>
</dbReference>